<dbReference type="InterPro" id="IPR011335">
    <property type="entry name" value="Restrct_endonuc-II-like"/>
</dbReference>
<dbReference type="EMBL" id="BHYK01000021">
    <property type="protein sequence ID" value="GCD11714.1"/>
    <property type="molecule type" value="Genomic_DNA"/>
</dbReference>
<dbReference type="InterPro" id="IPR006166">
    <property type="entry name" value="ERCC4_domain"/>
</dbReference>
<keyword evidence="3" id="KW-1185">Reference proteome</keyword>
<protein>
    <recommendedName>
        <fullName evidence="1">ERCC4 domain-containing protein</fullName>
    </recommendedName>
</protein>
<dbReference type="GO" id="GO:0006259">
    <property type="term" value="P:DNA metabolic process"/>
    <property type="evidence" value="ECO:0007669"/>
    <property type="project" value="UniProtKB-ARBA"/>
</dbReference>
<dbReference type="OrthoDB" id="2838811at2"/>
<evidence type="ECO:0000259" key="1">
    <source>
        <dbReference type="Pfam" id="PF02732"/>
    </source>
</evidence>
<reference evidence="2 3" key="1">
    <citation type="submission" date="2018-11" db="EMBL/GenBank/DDBJ databases">
        <title>Genome sequencing and assembly of Clostridium tagluense strain A121.</title>
        <authorList>
            <person name="Murakami T."/>
            <person name="Segawa T."/>
            <person name="Shcherbakova V.A."/>
            <person name="Mori H."/>
            <person name="Yoshimura Y."/>
        </authorList>
    </citation>
    <scope>NUCLEOTIDE SEQUENCE [LARGE SCALE GENOMIC DNA]</scope>
    <source>
        <strain evidence="2 3">A121</strain>
    </source>
</reference>
<evidence type="ECO:0000313" key="3">
    <source>
        <dbReference type="Proteomes" id="UP000287872"/>
    </source>
</evidence>
<comment type="caution">
    <text evidence="2">The sequence shown here is derived from an EMBL/GenBank/DDBJ whole genome shotgun (WGS) entry which is preliminary data.</text>
</comment>
<proteinExistence type="predicted"/>
<sequence>MKYTEKQIKELLSTIIMLVDTREKDTFIMECFDKYDIKWKKYKLSYGDYSVMLPQNLKLGILEDTYFDSKFAIERKNSLNELGVNISTNRDRFKREFERCKTQDGKIILMIEENTFGDIVKHNYSNRIEPSSFLALLHSLSIEYNIPFIFVDKDVSFVFIYHTFKYYMRNELKNNNKIEIDKTKE</sequence>
<dbReference type="RefSeq" id="WP_125003783.1">
    <property type="nucleotide sequence ID" value="NZ_BHYK01000021.1"/>
</dbReference>
<dbReference type="Pfam" id="PF02732">
    <property type="entry name" value="ERCC4"/>
    <property type="match status" value="1"/>
</dbReference>
<dbReference type="Proteomes" id="UP000287872">
    <property type="component" value="Unassembled WGS sequence"/>
</dbReference>
<dbReference type="Gene3D" id="3.40.50.10130">
    <property type="match status" value="1"/>
</dbReference>
<evidence type="ECO:0000313" key="2">
    <source>
        <dbReference type="EMBL" id="GCD11714.1"/>
    </source>
</evidence>
<dbReference type="GO" id="GO:0004518">
    <property type="term" value="F:nuclease activity"/>
    <property type="evidence" value="ECO:0007669"/>
    <property type="project" value="InterPro"/>
</dbReference>
<name>A0A401UQB3_9CLOT</name>
<accession>A0A401UQB3</accession>
<dbReference type="AlphaFoldDB" id="A0A401UQB3"/>
<dbReference type="SUPFAM" id="SSF52980">
    <property type="entry name" value="Restriction endonuclease-like"/>
    <property type="match status" value="1"/>
</dbReference>
<feature type="domain" description="ERCC4" evidence="1">
    <location>
        <begin position="19"/>
        <end position="153"/>
    </location>
</feature>
<gene>
    <name evidence="2" type="ORF">Ctaglu_33370</name>
</gene>
<organism evidence="2 3">
    <name type="scientific">Clostridium tagluense</name>
    <dbReference type="NCBI Taxonomy" id="360422"/>
    <lineage>
        <taxon>Bacteria</taxon>
        <taxon>Bacillati</taxon>
        <taxon>Bacillota</taxon>
        <taxon>Clostridia</taxon>
        <taxon>Eubacteriales</taxon>
        <taxon>Clostridiaceae</taxon>
        <taxon>Clostridium</taxon>
    </lineage>
</organism>
<dbReference type="GO" id="GO:0003677">
    <property type="term" value="F:DNA binding"/>
    <property type="evidence" value="ECO:0007669"/>
    <property type="project" value="InterPro"/>
</dbReference>